<protein>
    <submittedName>
        <fullName evidence="5">Uncharacterized protein</fullName>
    </submittedName>
</protein>
<dbReference type="AlphaFoldDB" id="G8ZQ56"/>
<dbReference type="KEGG" id="tdl:TDEL_0B06210"/>
<keyword evidence="1" id="KW-0812">Transmembrane</keyword>
<evidence type="ECO:0000313" key="6">
    <source>
        <dbReference type="Proteomes" id="UP000005627"/>
    </source>
</evidence>
<evidence type="ECO:0000256" key="1">
    <source>
        <dbReference type="SAM" id="Phobius"/>
    </source>
</evidence>
<dbReference type="InterPro" id="IPR055010">
    <property type="entry name" value="Tag1_M"/>
</dbReference>
<dbReference type="GO" id="GO:0000329">
    <property type="term" value="C:fungal-type vacuole membrane"/>
    <property type="evidence" value="ECO:0007669"/>
    <property type="project" value="EnsemblFungi"/>
</dbReference>
<feature type="domain" description="Tag1 N-terminal" evidence="2">
    <location>
        <begin position="66"/>
        <end position="252"/>
    </location>
</feature>
<dbReference type="Pfam" id="PF22787">
    <property type="entry name" value="Tag1_M"/>
    <property type="match status" value="1"/>
</dbReference>
<proteinExistence type="predicted"/>
<dbReference type="InterPro" id="IPR055012">
    <property type="entry name" value="Tag1_N"/>
</dbReference>
<evidence type="ECO:0000313" key="5">
    <source>
        <dbReference type="EMBL" id="CCE90750.1"/>
    </source>
</evidence>
<dbReference type="EMBL" id="HE616743">
    <property type="protein sequence ID" value="CCE90750.1"/>
    <property type="molecule type" value="Genomic_DNA"/>
</dbReference>
<evidence type="ECO:0000259" key="3">
    <source>
        <dbReference type="Pfam" id="PF22786"/>
    </source>
</evidence>
<dbReference type="InterPro" id="IPR055011">
    <property type="entry name" value="Tag1_C"/>
</dbReference>
<keyword evidence="1" id="KW-1133">Transmembrane helix</keyword>
<accession>G8ZQ56</accession>
<organism evidence="5 6">
    <name type="scientific">Torulaspora delbrueckii</name>
    <name type="common">Yeast</name>
    <name type="synonym">Candida colliculosa</name>
    <dbReference type="NCBI Taxonomy" id="4950"/>
    <lineage>
        <taxon>Eukaryota</taxon>
        <taxon>Fungi</taxon>
        <taxon>Dikarya</taxon>
        <taxon>Ascomycota</taxon>
        <taxon>Saccharomycotina</taxon>
        <taxon>Saccharomycetes</taxon>
        <taxon>Saccharomycetales</taxon>
        <taxon>Saccharomycetaceae</taxon>
        <taxon>Torulaspora</taxon>
    </lineage>
</organism>
<name>G8ZQ56_TORDE</name>
<feature type="domain" description="Tag1 C-terminal" evidence="3">
    <location>
        <begin position="480"/>
        <end position="591"/>
    </location>
</feature>
<keyword evidence="6" id="KW-1185">Reference proteome</keyword>
<dbReference type="GO" id="GO:0006995">
    <property type="term" value="P:cellular response to nitrogen starvation"/>
    <property type="evidence" value="ECO:0007669"/>
    <property type="project" value="EnsemblFungi"/>
</dbReference>
<dbReference type="PANTHER" id="PTHR35895">
    <property type="entry name" value="CHROMOSOME 16, WHOLE GENOME SHOTGUN SEQUENCE"/>
    <property type="match status" value="1"/>
</dbReference>
<dbReference type="HOGENOM" id="CLU_035072_0_0_1"/>
<dbReference type="InParanoid" id="G8ZQ56"/>
<gene>
    <name evidence="5" type="primary">TDEL0B06210</name>
    <name evidence="5" type="ORF">TDEL_0B06210</name>
</gene>
<dbReference type="RefSeq" id="XP_003679961.1">
    <property type="nucleotide sequence ID" value="XM_003679913.1"/>
</dbReference>
<dbReference type="GO" id="GO:0016242">
    <property type="term" value="P:negative regulation of macroautophagy"/>
    <property type="evidence" value="ECO:0007669"/>
    <property type="project" value="EnsemblFungi"/>
</dbReference>
<dbReference type="STRING" id="1076872.G8ZQ56"/>
<evidence type="ECO:0000259" key="2">
    <source>
        <dbReference type="Pfam" id="PF20775"/>
    </source>
</evidence>
<dbReference type="GeneID" id="11505066"/>
<keyword evidence="1" id="KW-0472">Membrane</keyword>
<dbReference type="PANTHER" id="PTHR35895:SF3">
    <property type="entry name" value="PRE-RRNA PROCESSING PROTEIN"/>
    <property type="match status" value="1"/>
</dbReference>
<feature type="domain" description="Tag1 middle barrel-like" evidence="4">
    <location>
        <begin position="267"/>
        <end position="428"/>
    </location>
</feature>
<dbReference type="eggNOG" id="ENOG502R0JC">
    <property type="taxonomic scope" value="Eukaryota"/>
</dbReference>
<evidence type="ECO:0000259" key="4">
    <source>
        <dbReference type="Pfam" id="PF22787"/>
    </source>
</evidence>
<dbReference type="Proteomes" id="UP000005627">
    <property type="component" value="Chromosome 2"/>
</dbReference>
<sequence length="593" mass="67434">MNQDLETSPLLNHSRTGEVVEDINPAAAQQNEGQKGNRIKWIVIIVLLSILTSFIAYGTYFFNRLPSQDVIEESVIKVSNWQIEKIHIDGWRRGNHLDTEGGDALQLSVVARYWPDYDRWIHDNSTEMTLRDKSFYKSLSEKLVRTVCLTINNATTYDGLQIINNTVGTLQVKNEFCLDLRNNVTTPLNLTILIEPEMNNIIRVLKKLWRHEYDKLNLSSKLDISLSKQIGWAIPMARLHAVQIDWRKFLNWDSISDRVHSLRHHFDEIAIQDFSLKDSSNGFLLQATAEPLQLPPLFEWVKLPRNATLPSINWEVRVPDCKNNFTINLPSVSCSTDPLDIQETINVTVSSDIEGPLPRQLISQVCWSDEENAVTPMTMLLNSVLNASELVAVEIRGNSVAENIPDHSIVPDHVLQSFLHDVSNFPVTTNITVKSDSLIQEVTIDALKVRWVRSIFGEKKLSVSGTIIGTIALPFYKTTEQKLSVEYIKGQTKLYHQGVHFLDIPMRYWTKANSRIYEDEQECTTMMELSLSVRDDEVQIVNNLELTRILNEVVFTGESPVHIESELDIMVSSPLGEMVLMGLKGKGDTTLRS</sequence>
<feature type="transmembrane region" description="Helical" evidence="1">
    <location>
        <begin position="41"/>
        <end position="62"/>
    </location>
</feature>
<dbReference type="Pfam" id="PF22786">
    <property type="entry name" value="Tag1_C"/>
    <property type="match status" value="1"/>
</dbReference>
<dbReference type="FunCoup" id="G8ZQ56">
    <property type="interactions" value="29"/>
</dbReference>
<dbReference type="InterPro" id="IPR046368">
    <property type="entry name" value="Tag1"/>
</dbReference>
<dbReference type="OrthoDB" id="5596576at2759"/>
<reference evidence="5 6" key="1">
    <citation type="journal article" date="2011" name="Proc. Natl. Acad. Sci. U.S.A.">
        <title>Evolutionary erosion of yeast sex chromosomes by mating-type switching accidents.</title>
        <authorList>
            <person name="Gordon J.L."/>
            <person name="Armisen D."/>
            <person name="Proux-Wera E."/>
            <person name="Oheigeartaigh S.S."/>
            <person name="Byrne K.P."/>
            <person name="Wolfe K.H."/>
        </authorList>
    </citation>
    <scope>NUCLEOTIDE SEQUENCE [LARGE SCALE GENOMIC DNA]</scope>
    <source>
        <strain evidence="6">ATCC 10662 / CBS 1146 / NBRC 0425 / NCYC 2629 / NRRL Y-866</strain>
    </source>
</reference>
<dbReference type="Pfam" id="PF20775">
    <property type="entry name" value="Tag1_N"/>
    <property type="match status" value="1"/>
</dbReference>